<dbReference type="Gene3D" id="1.10.150.310">
    <property type="entry name" value="Tex RuvX-like domain-like"/>
    <property type="match status" value="1"/>
</dbReference>
<keyword evidence="1" id="KW-0812">Transmembrane</keyword>
<evidence type="ECO:0000313" key="3">
    <source>
        <dbReference type="EMBL" id="MBO0449990.1"/>
    </source>
</evidence>
<dbReference type="Gene3D" id="3.10.560.10">
    <property type="entry name" value="Outer membrane lipoprotein wza domain like"/>
    <property type="match status" value="1"/>
</dbReference>
<feature type="domain" description="Helix-hairpin-helix DNA-binding motif class 1" evidence="2">
    <location>
        <begin position="184"/>
        <end position="203"/>
    </location>
</feature>
<evidence type="ECO:0000259" key="2">
    <source>
        <dbReference type="SMART" id="SM00278"/>
    </source>
</evidence>
<reference evidence="3 4" key="1">
    <citation type="submission" date="2021-03" db="EMBL/GenBank/DDBJ databases">
        <title>Enterococcal diversity collection.</title>
        <authorList>
            <person name="Gilmore M.S."/>
            <person name="Schwartzman J."/>
            <person name="Van Tyne D."/>
            <person name="Martin M."/>
            <person name="Earl A.M."/>
            <person name="Manson A.L."/>
            <person name="Straub T."/>
            <person name="Salamzade R."/>
            <person name="Saavedra J."/>
            <person name="Lebreton F."/>
            <person name="Prichula J."/>
            <person name="Schaufler K."/>
            <person name="Gaca A."/>
            <person name="Sgardioli B."/>
            <person name="Wagenaar J."/>
            <person name="Strong T."/>
        </authorList>
    </citation>
    <scope>NUCLEOTIDE SEQUENCE [LARGE SCALE GENOMIC DNA]</scope>
    <source>
        <strain evidence="3 4">MJM12</strain>
    </source>
</reference>
<dbReference type="Proteomes" id="UP000664256">
    <property type="component" value="Unassembled WGS sequence"/>
</dbReference>
<dbReference type="InterPro" id="IPR004509">
    <property type="entry name" value="Competence_ComEA_HhH"/>
</dbReference>
<name>A0ABS3H955_9ENTE</name>
<dbReference type="InterPro" id="IPR010994">
    <property type="entry name" value="RuvA_2-like"/>
</dbReference>
<dbReference type="InterPro" id="IPR003583">
    <property type="entry name" value="Hlx-hairpin-Hlx_DNA-bd_motif"/>
</dbReference>
<keyword evidence="1" id="KW-1133">Transmembrane helix</keyword>
<dbReference type="NCBIfam" id="TIGR00426">
    <property type="entry name" value="competence protein ComEA helix-hairpin-helix repeat region"/>
    <property type="match status" value="1"/>
</dbReference>
<dbReference type="RefSeq" id="WP_206904122.1">
    <property type="nucleotide sequence ID" value="NZ_JAFLVT010000015.1"/>
</dbReference>
<gene>
    <name evidence="3" type="ORF">JZO76_10700</name>
</gene>
<dbReference type="Pfam" id="PF10531">
    <property type="entry name" value="SLBB"/>
    <property type="match status" value="1"/>
</dbReference>
<sequence length="206" mass="22729">MAFFYEHKTRVILVGAVLSVLLLIGGLFIWQKQNEKKSWASLPLDSSSQIEQTKESKTKVKTITVDIKGEVAKPGVYELPMDSRMQKLVQVAGGFTKCALQKEINLAQKLQDQQMVYVPNQKESTSVSIGNDFSVGKQATSNSEMVNINTADLTKLQTLSGIGEKKAEAIIAYREENGSFKSIEELKEVSGIGEKTVEKLRASITI</sequence>
<organism evidence="3 4">
    <name type="scientific">Candidatus Enterococcus myersii</name>
    <dbReference type="NCBI Taxonomy" id="2815322"/>
    <lineage>
        <taxon>Bacteria</taxon>
        <taxon>Bacillati</taxon>
        <taxon>Bacillota</taxon>
        <taxon>Bacilli</taxon>
        <taxon>Lactobacillales</taxon>
        <taxon>Enterococcaceae</taxon>
        <taxon>Enterococcus</taxon>
    </lineage>
</organism>
<dbReference type="InterPro" id="IPR051675">
    <property type="entry name" value="Endo/Exo/Phosphatase_dom_1"/>
</dbReference>
<evidence type="ECO:0000313" key="4">
    <source>
        <dbReference type="Proteomes" id="UP000664256"/>
    </source>
</evidence>
<keyword evidence="1" id="KW-0472">Membrane</keyword>
<comment type="caution">
    <text evidence="3">The sequence shown here is derived from an EMBL/GenBank/DDBJ whole genome shotgun (WGS) entry which is preliminary data.</text>
</comment>
<protein>
    <submittedName>
        <fullName evidence="3">Helix-hairpin-helix domain-containing protein</fullName>
    </submittedName>
</protein>
<keyword evidence="4" id="KW-1185">Reference proteome</keyword>
<dbReference type="InterPro" id="IPR019554">
    <property type="entry name" value="Soluble_ligand-bd"/>
</dbReference>
<proteinExistence type="predicted"/>
<dbReference type="SUPFAM" id="SSF47781">
    <property type="entry name" value="RuvA domain 2-like"/>
    <property type="match status" value="1"/>
</dbReference>
<dbReference type="EMBL" id="JAFLVT010000015">
    <property type="protein sequence ID" value="MBO0449990.1"/>
    <property type="molecule type" value="Genomic_DNA"/>
</dbReference>
<dbReference type="PANTHER" id="PTHR21180">
    <property type="entry name" value="ENDONUCLEASE/EXONUCLEASE/PHOSPHATASE FAMILY DOMAIN-CONTAINING PROTEIN 1"/>
    <property type="match status" value="1"/>
</dbReference>
<evidence type="ECO:0000256" key="1">
    <source>
        <dbReference type="SAM" id="Phobius"/>
    </source>
</evidence>
<dbReference type="SMART" id="SM00278">
    <property type="entry name" value="HhH1"/>
    <property type="match status" value="2"/>
</dbReference>
<dbReference type="Pfam" id="PF12836">
    <property type="entry name" value="HHH_3"/>
    <property type="match status" value="1"/>
</dbReference>
<feature type="domain" description="Helix-hairpin-helix DNA-binding motif class 1" evidence="2">
    <location>
        <begin position="154"/>
        <end position="173"/>
    </location>
</feature>
<accession>A0ABS3H955</accession>
<dbReference type="PANTHER" id="PTHR21180:SF32">
    <property type="entry name" value="ENDONUCLEASE_EXONUCLEASE_PHOSPHATASE FAMILY DOMAIN-CONTAINING PROTEIN 1"/>
    <property type="match status" value="1"/>
</dbReference>
<feature type="transmembrane region" description="Helical" evidence="1">
    <location>
        <begin position="12"/>
        <end position="30"/>
    </location>
</feature>